<gene>
    <name evidence="1" type="ORF">PSFLO_06784</name>
</gene>
<protein>
    <submittedName>
        <fullName evidence="1">Uncharacterized protein</fullName>
    </submittedName>
</protein>
<proteinExistence type="predicted"/>
<evidence type="ECO:0000313" key="2">
    <source>
        <dbReference type="Proteomes" id="UP000323386"/>
    </source>
</evidence>
<dbReference type="EMBL" id="OOIP01000026">
    <property type="protein sequence ID" value="SPO41302.1"/>
    <property type="molecule type" value="Genomic_DNA"/>
</dbReference>
<dbReference type="Proteomes" id="UP000323386">
    <property type="component" value="Unassembled WGS sequence"/>
</dbReference>
<keyword evidence="2" id="KW-1185">Reference proteome</keyword>
<dbReference type="AlphaFoldDB" id="A0A5C3FA49"/>
<name>A0A5C3FA49_9BASI</name>
<organism evidence="1 2">
    <name type="scientific">Pseudozyma flocculosa</name>
    <dbReference type="NCBI Taxonomy" id="84751"/>
    <lineage>
        <taxon>Eukaryota</taxon>
        <taxon>Fungi</taxon>
        <taxon>Dikarya</taxon>
        <taxon>Basidiomycota</taxon>
        <taxon>Ustilaginomycotina</taxon>
        <taxon>Ustilaginomycetes</taxon>
        <taxon>Ustilaginales</taxon>
        <taxon>Ustilaginaceae</taxon>
        <taxon>Pseudozyma</taxon>
    </lineage>
</organism>
<sequence length="83" mass="9441">MKSWPPLIDPAVWFQVAWRALHRPVSWTCQLVVQLVGATVLFPHLAHFRTWPSMSPSACLNHRLNCHSPSTYLLQQAQQASPP</sequence>
<evidence type="ECO:0000313" key="1">
    <source>
        <dbReference type="EMBL" id="SPO41302.1"/>
    </source>
</evidence>
<accession>A0A5C3FA49</accession>
<reference evidence="1 2" key="1">
    <citation type="submission" date="2018-03" db="EMBL/GenBank/DDBJ databases">
        <authorList>
            <person name="Guldener U."/>
        </authorList>
    </citation>
    <scope>NUCLEOTIDE SEQUENCE [LARGE SCALE GENOMIC DNA]</scope>
    <source>
        <strain evidence="1 2">DAOM196992</strain>
    </source>
</reference>